<organism evidence="12 13">
    <name type="scientific">Heterodermia speciosa</name>
    <dbReference type="NCBI Taxonomy" id="116794"/>
    <lineage>
        <taxon>Eukaryota</taxon>
        <taxon>Fungi</taxon>
        <taxon>Dikarya</taxon>
        <taxon>Ascomycota</taxon>
        <taxon>Pezizomycotina</taxon>
        <taxon>Lecanoromycetes</taxon>
        <taxon>OSLEUM clade</taxon>
        <taxon>Lecanoromycetidae</taxon>
        <taxon>Caliciales</taxon>
        <taxon>Physciaceae</taxon>
        <taxon>Heterodermia</taxon>
    </lineage>
</organism>
<evidence type="ECO:0000256" key="1">
    <source>
        <dbReference type="ARBA" id="ARBA00004123"/>
    </source>
</evidence>
<keyword evidence="6 10" id="KW-0010">Activator</keyword>
<dbReference type="InterPro" id="IPR044888">
    <property type="entry name" value="Mediatior_Med7_sf"/>
</dbReference>
<evidence type="ECO:0000256" key="3">
    <source>
        <dbReference type="ARBA" id="ARBA00011837"/>
    </source>
</evidence>
<comment type="similarity">
    <text evidence="2 10">Belongs to the Mediator complex subunit 7 family.</text>
</comment>
<dbReference type="OrthoDB" id="10253553at2759"/>
<comment type="subunit">
    <text evidence="3 10">Component of the Mediator complex.</text>
</comment>
<evidence type="ECO:0000313" key="13">
    <source>
        <dbReference type="Proteomes" id="UP000664521"/>
    </source>
</evidence>
<evidence type="ECO:0000256" key="10">
    <source>
        <dbReference type="RuleBase" id="RU364060"/>
    </source>
</evidence>
<evidence type="ECO:0000256" key="6">
    <source>
        <dbReference type="ARBA" id="ARBA00023159"/>
    </source>
</evidence>
<keyword evidence="5 10" id="KW-0805">Transcription regulation</keyword>
<evidence type="ECO:0000256" key="11">
    <source>
        <dbReference type="SAM" id="MobiDB-lite"/>
    </source>
</evidence>
<dbReference type="Proteomes" id="UP000664521">
    <property type="component" value="Unassembled WGS sequence"/>
</dbReference>
<dbReference type="GO" id="GO:0016592">
    <property type="term" value="C:mediator complex"/>
    <property type="evidence" value="ECO:0007669"/>
    <property type="project" value="InterPro"/>
</dbReference>
<keyword evidence="8 10" id="KW-0539">Nucleus</keyword>
<evidence type="ECO:0000256" key="2">
    <source>
        <dbReference type="ARBA" id="ARBA00009994"/>
    </source>
</evidence>
<keyword evidence="7 10" id="KW-0804">Transcription</keyword>
<reference evidence="12" key="1">
    <citation type="submission" date="2021-03" db="EMBL/GenBank/DDBJ databases">
        <authorList>
            <person name="Tagirdzhanova G."/>
        </authorList>
    </citation>
    <scope>NUCLEOTIDE SEQUENCE</scope>
</reference>
<dbReference type="GO" id="GO:0070847">
    <property type="term" value="C:core mediator complex"/>
    <property type="evidence" value="ECO:0007669"/>
    <property type="project" value="TreeGrafter"/>
</dbReference>
<evidence type="ECO:0000256" key="5">
    <source>
        <dbReference type="ARBA" id="ARBA00023015"/>
    </source>
</evidence>
<dbReference type="GO" id="GO:0003712">
    <property type="term" value="F:transcription coregulator activity"/>
    <property type="evidence" value="ECO:0007669"/>
    <property type="project" value="InterPro"/>
</dbReference>
<dbReference type="EMBL" id="CAJPDS010000099">
    <property type="protein sequence ID" value="CAF9937259.1"/>
    <property type="molecule type" value="Genomic_DNA"/>
</dbReference>
<dbReference type="Gene3D" id="6.10.140.1520">
    <property type="match status" value="1"/>
</dbReference>
<accession>A0A8H3G9H3</accession>
<proteinExistence type="inferred from homology"/>
<evidence type="ECO:0000256" key="4">
    <source>
        <dbReference type="ARBA" id="ARBA00020631"/>
    </source>
</evidence>
<protein>
    <recommendedName>
        <fullName evidence="4 10">Mediator of RNA polymerase II transcription subunit 7</fullName>
    </recommendedName>
</protein>
<name>A0A8H3G9H3_9LECA</name>
<gene>
    <name evidence="12" type="primary">MED7</name>
    <name evidence="12" type="ORF">HETSPECPRED_010610</name>
</gene>
<dbReference type="GO" id="GO:0006357">
    <property type="term" value="P:regulation of transcription by RNA polymerase II"/>
    <property type="evidence" value="ECO:0007669"/>
    <property type="project" value="InterPro"/>
</dbReference>
<comment type="subcellular location">
    <subcellularLocation>
        <location evidence="1 10">Nucleus</location>
    </subcellularLocation>
</comment>
<feature type="region of interest" description="Disordered" evidence="11">
    <location>
        <begin position="221"/>
        <end position="243"/>
    </location>
</feature>
<comment type="function">
    <text evidence="9">Component of the Mediator complex, a coactivator involved in the regulated transcription of nearly all RNA polymerase II-dependent genes. Mediator functions as a bridge to convey information from gene-specific regulatory proteins to the basal RNA polymerase II transcription machinery. Mediator is recruited to promoters by direct interactions with regulatory proteins and serves as a scaffold for the assembly of a functional preinitiation complex with RNA polymerase II and the general transcription factors.</text>
</comment>
<evidence type="ECO:0000313" key="12">
    <source>
        <dbReference type="EMBL" id="CAF9937259.1"/>
    </source>
</evidence>
<dbReference type="Pfam" id="PF05983">
    <property type="entry name" value="Med7"/>
    <property type="match status" value="1"/>
</dbReference>
<keyword evidence="13" id="KW-1185">Reference proteome</keyword>
<dbReference type="Gene3D" id="6.10.140.200">
    <property type="match status" value="1"/>
</dbReference>
<dbReference type="InterPro" id="IPR009244">
    <property type="entry name" value="Mediatior_Med7"/>
</dbReference>
<dbReference type="SUPFAM" id="SSF140718">
    <property type="entry name" value="Mediator hinge subcomplex-like"/>
    <property type="match status" value="1"/>
</dbReference>
<dbReference type="AlphaFoldDB" id="A0A8H3G9H3"/>
<dbReference type="PANTHER" id="PTHR21428">
    <property type="entry name" value="MEDIATOR OF RNA POLYMERASE II TRANSCRIPTION SUBUNIT 7"/>
    <property type="match status" value="1"/>
</dbReference>
<evidence type="ECO:0000256" key="8">
    <source>
        <dbReference type="ARBA" id="ARBA00023242"/>
    </source>
</evidence>
<comment type="caution">
    <text evidence="12">The sequence shown here is derived from an EMBL/GenBank/DDBJ whole genome shotgun (WGS) entry which is preliminary data.</text>
</comment>
<sequence length="261" mass="29141">MTDQQPTVAISAAFPAPPPFYKHFTNENLARLEKLRASNDSSIEGISPDVPAKVPPALDITSLPTELRYLIPPSPPSGEYRSFNTTHGAQPPHSQIFHDAQQLFKAPPLIPLPPPTAPSSLPSPQRLLTVVHRILLEFLALTQILATEPATYPAKWEDLRSVFIEAHGIINGYRPHQARETLIEMMEEQIRKGREEIKICDEAKTKIKQVLSGLGKADRELEGKGTASVERQAGNKRKREVSTEEEDRRVWELLRKEIGTG</sequence>
<dbReference type="PANTHER" id="PTHR21428:SF11">
    <property type="entry name" value="MEDIATOR OF RNA POLYMERASE II TRANSCRIPTION SUBUNIT 7"/>
    <property type="match status" value="1"/>
</dbReference>
<evidence type="ECO:0000256" key="9">
    <source>
        <dbReference type="ARBA" id="ARBA00025687"/>
    </source>
</evidence>
<dbReference type="InterPro" id="IPR037212">
    <property type="entry name" value="Med7/Med21-like"/>
</dbReference>
<evidence type="ECO:0000256" key="7">
    <source>
        <dbReference type="ARBA" id="ARBA00023163"/>
    </source>
</evidence>